<protein>
    <submittedName>
        <fullName evidence="1">Uncharacterized protein</fullName>
    </submittedName>
</protein>
<dbReference type="EMBL" id="QGNW01001523">
    <property type="protein sequence ID" value="RVW37849.1"/>
    <property type="molecule type" value="Genomic_DNA"/>
</dbReference>
<gene>
    <name evidence="1" type="ORF">CK203_087883</name>
</gene>
<comment type="caution">
    <text evidence="1">The sequence shown here is derived from an EMBL/GenBank/DDBJ whole genome shotgun (WGS) entry which is preliminary data.</text>
</comment>
<organism evidence="1 2">
    <name type="scientific">Vitis vinifera</name>
    <name type="common">Grape</name>
    <dbReference type="NCBI Taxonomy" id="29760"/>
    <lineage>
        <taxon>Eukaryota</taxon>
        <taxon>Viridiplantae</taxon>
        <taxon>Streptophyta</taxon>
        <taxon>Embryophyta</taxon>
        <taxon>Tracheophyta</taxon>
        <taxon>Spermatophyta</taxon>
        <taxon>Magnoliopsida</taxon>
        <taxon>eudicotyledons</taxon>
        <taxon>Gunneridae</taxon>
        <taxon>Pentapetalae</taxon>
        <taxon>rosids</taxon>
        <taxon>Vitales</taxon>
        <taxon>Vitaceae</taxon>
        <taxon>Viteae</taxon>
        <taxon>Vitis</taxon>
    </lineage>
</organism>
<proteinExistence type="predicted"/>
<evidence type="ECO:0000313" key="2">
    <source>
        <dbReference type="Proteomes" id="UP000288805"/>
    </source>
</evidence>
<dbReference type="Proteomes" id="UP000288805">
    <property type="component" value="Unassembled WGS sequence"/>
</dbReference>
<reference evidence="1 2" key="1">
    <citation type="journal article" date="2018" name="PLoS Genet.">
        <title>Population sequencing reveals clonal diversity and ancestral inbreeding in the grapevine cultivar Chardonnay.</title>
        <authorList>
            <person name="Roach M.J."/>
            <person name="Johnson D.L."/>
            <person name="Bohlmann J."/>
            <person name="van Vuuren H.J."/>
            <person name="Jones S.J."/>
            <person name="Pretorius I.S."/>
            <person name="Schmidt S.A."/>
            <person name="Borneman A.R."/>
        </authorList>
    </citation>
    <scope>NUCLEOTIDE SEQUENCE [LARGE SCALE GENOMIC DNA]</scope>
    <source>
        <strain evidence="2">cv. Chardonnay</strain>
        <tissue evidence="1">Leaf</tissue>
    </source>
</reference>
<dbReference type="AlphaFoldDB" id="A0A438DQX8"/>
<name>A0A438DQX8_VITVI</name>
<evidence type="ECO:0000313" key="1">
    <source>
        <dbReference type="EMBL" id="RVW37849.1"/>
    </source>
</evidence>
<accession>A0A438DQX8</accession>
<sequence>MLEIFLLKNPKILMMVWAHNTRTGQTFHTKKDLLRYVHYAENVLPLFASKSKFILSSFTN</sequence>